<dbReference type="GO" id="GO:0006631">
    <property type="term" value="P:fatty acid metabolic process"/>
    <property type="evidence" value="ECO:0007669"/>
    <property type="project" value="UniProtKB-KW"/>
</dbReference>
<evidence type="ECO:0000256" key="20">
    <source>
        <dbReference type="ARBA" id="ARBA00047543"/>
    </source>
</evidence>
<feature type="compositionally biased region" description="Low complexity" evidence="25">
    <location>
        <begin position="13"/>
        <end position="25"/>
    </location>
</feature>
<evidence type="ECO:0000256" key="15">
    <source>
        <dbReference type="ARBA" id="ARBA00038097"/>
    </source>
</evidence>
<evidence type="ECO:0000256" key="5">
    <source>
        <dbReference type="ARBA" id="ARBA00013211"/>
    </source>
</evidence>
<evidence type="ECO:0000256" key="23">
    <source>
        <dbReference type="ARBA" id="ARBA00048770"/>
    </source>
</evidence>
<dbReference type="GO" id="GO:0006654">
    <property type="term" value="P:phosphatidic acid biosynthetic process"/>
    <property type="evidence" value="ECO:0007669"/>
    <property type="project" value="TreeGrafter"/>
</dbReference>
<evidence type="ECO:0000256" key="1">
    <source>
        <dbReference type="ARBA" id="ARBA00000300"/>
    </source>
</evidence>
<keyword evidence="6" id="KW-0963">Cytoplasm</keyword>
<comment type="similarity">
    <text evidence="15">Belongs to the peptidase S33 family. ABHD4/ABHD5 subfamily.</text>
</comment>
<evidence type="ECO:0000256" key="18">
    <source>
        <dbReference type="ARBA" id="ARBA00045357"/>
    </source>
</evidence>
<comment type="catalytic activity">
    <reaction evidence="21">
        <text>eicosanoyl-CoA + 1-(9Z-octadecenoyl)-sn-glycero-3-phosphate = 1-(9Z)-octadecenoyl-2-eicosanoyl-sn-glycero-3-phosphate + CoA</text>
        <dbReference type="Rhea" id="RHEA:37451"/>
        <dbReference type="ChEBI" id="CHEBI:57287"/>
        <dbReference type="ChEBI" id="CHEBI:57380"/>
        <dbReference type="ChEBI" id="CHEBI:74544"/>
        <dbReference type="ChEBI" id="CHEBI:74937"/>
    </reaction>
    <physiologicalReaction direction="left-to-right" evidence="21">
        <dbReference type="Rhea" id="RHEA:37452"/>
    </physiologicalReaction>
</comment>
<keyword evidence="13" id="KW-0012">Acyltransferase</keyword>
<dbReference type="PANTHER" id="PTHR42886:SF29">
    <property type="entry name" value="PUMMELIG, ISOFORM A"/>
    <property type="match status" value="1"/>
</dbReference>
<evidence type="ECO:0000259" key="26">
    <source>
        <dbReference type="Pfam" id="PF00561"/>
    </source>
</evidence>
<reference evidence="27" key="2">
    <citation type="submission" date="2020-05" db="UniProtKB">
        <authorList>
            <consortium name="EnsemblMetazoa"/>
        </authorList>
    </citation>
    <scope>IDENTIFICATION</scope>
    <source>
        <strain evidence="27">MINIMUS1</strain>
    </source>
</reference>
<keyword evidence="28" id="KW-1185">Reference proteome</keyword>
<dbReference type="PANTHER" id="PTHR42886">
    <property type="entry name" value="RE40534P-RELATED"/>
    <property type="match status" value="1"/>
</dbReference>
<evidence type="ECO:0000313" key="27">
    <source>
        <dbReference type="EnsemblMetazoa" id="AMIN002021-PA"/>
    </source>
</evidence>
<feature type="compositionally biased region" description="Polar residues" evidence="25">
    <location>
        <begin position="1"/>
        <end position="12"/>
    </location>
</feature>
<evidence type="ECO:0000256" key="9">
    <source>
        <dbReference type="ARBA" id="ARBA00022679"/>
    </source>
</evidence>
<dbReference type="InterPro" id="IPR000073">
    <property type="entry name" value="AB_hydrolase_1"/>
</dbReference>
<evidence type="ECO:0000256" key="14">
    <source>
        <dbReference type="ARBA" id="ARBA00036296"/>
    </source>
</evidence>
<keyword evidence="12" id="KW-0443">Lipid metabolism</keyword>
<dbReference type="Pfam" id="PF00561">
    <property type="entry name" value="Abhydrolase_1"/>
    <property type="match status" value="1"/>
</dbReference>
<evidence type="ECO:0000256" key="12">
    <source>
        <dbReference type="ARBA" id="ARBA00023098"/>
    </source>
</evidence>
<evidence type="ECO:0000256" key="2">
    <source>
        <dbReference type="ARBA" id="ARBA00000816"/>
    </source>
</evidence>
<dbReference type="EC" id="2.3.1.51" evidence="5"/>
<evidence type="ECO:0000256" key="6">
    <source>
        <dbReference type="ARBA" id="ARBA00022490"/>
    </source>
</evidence>
<protein>
    <recommendedName>
        <fullName evidence="16">1-acylglycerol-3-phosphate O-acyltransferase ABHD5</fullName>
        <ecNumber evidence="5">2.3.1.51</ecNumber>
    </recommendedName>
    <alternativeName>
        <fullName evidence="17">Abhydrolase domain-containing protein 5</fullName>
    </alternativeName>
</protein>
<dbReference type="GO" id="GO:0003841">
    <property type="term" value="F:1-acylglycerol-3-phosphate O-acyltransferase activity"/>
    <property type="evidence" value="ECO:0007669"/>
    <property type="project" value="UniProtKB-EC"/>
</dbReference>
<dbReference type="STRING" id="112268.A0A182VVC6"/>
<comment type="catalytic activity">
    <reaction evidence="23">
        <text>1-(9Z-octadecenoyl)-sn-glycero-3-phosphate + (5Z,8Z,11Z,14Z)-eicosatetraenoyl-CoA = 1-(9Z)-octadecenoyl-2-(5Z,8Z,11Z,14Z)-eicosatetraenoyl-sn-glycero-3-phosphate + CoA</text>
        <dbReference type="Rhea" id="RHEA:37443"/>
        <dbReference type="ChEBI" id="CHEBI:57287"/>
        <dbReference type="ChEBI" id="CHEBI:57368"/>
        <dbReference type="ChEBI" id="CHEBI:74544"/>
        <dbReference type="ChEBI" id="CHEBI:74928"/>
    </reaction>
    <physiologicalReaction direction="left-to-right" evidence="23">
        <dbReference type="Rhea" id="RHEA:37444"/>
    </physiologicalReaction>
</comment>
<keyword evidence="9" id="KW-0808">Transferase</keyword>
<evidence type="ECO:0000313" key="28">
    <source>
        <dbReference type="Proteomes" id="UP000075920"/>
    </source>
</evidence>
<comment type="catalytic activity">
    <reaction evidence="20">
        <text>1-octadecanoyl-sn-glycero-3-phosphate + (9Z)-octadecenoyl-CoA = 1-octadecanoyl-2-(9Z-octadecenoyl)-sn-glycero-3-phosphate + CoA</text>
        <dbReference type="Rhea" id="RHEA:37163"/>
        <dbReference type="ChEBI" id="CHEBI:57287"/>
        <dbReference type="ChEBI" id="CHEBI:57387"/>
        <dbReference type="ChEBI" id="CHEBI:74560"/>
        <dbReference type="ChEBI" id="CHEBI:74565"/>
    </reaction>
    <physiologicalReaction direction="left-to-right" evidence="20">
        <dbReference type="Rhea" id="RHEA:37164"/>
    </physiologicalReaction>
</comment>
<keyword evidence="7" id="KW-0444">Lipid biosynthesis</keyword>
<dbReference type="FunFam" id="3.40.50.1820:FF:000019">
    <property type="entry name" value="1-acylglycerol-3-phosphate O-acyltransferase ABHD5"/>
    <property type="match status" value="1"/>
</dbReference>
<name>A0A182VVC6_9DIPT</name>
<comment type="function">
    <text evidence="18">Coenzyme A-dependent lysophosphatidic acid acyltransferase that catalyzes the transfer of an acyl group on a lysophosphatidic acid. Functions preferentially with 1-oleoyl-lysophosphatidic acid followed by 1-palmitoyl-lysophosphatidic acid, 1-stearoyl-lysophosphatidic acid and 1-arachidonoyl-lysophosphatidic acid as lipid acceptor. Functions preferentially with arachidonoyl-CoA followed by oleoyl-CoA as acyl group donors. Functions in phosphatidic acid biosynthesis. May regulate the cellular storage of triacylglycerol through activation of the phospholipase PNPLA2. Involved in keratinocyte differentiation. Regulates lipid droplet fusion.</text>
</comment>
<dbReference type="PRINTS" id="PR00111">
    <property type="entry name" value="ABHYDROLASE"/>
</dbReference>
<sequence length="423" mass="46856">MAAEATTGTTTFDKAASSSSDSSLCAKDKSWSGWWTGTSFDMLRTLEKRILSYLKTPYRGSFVDVGHCVGEADKVWTLSLNTESPNVPLVLVHGLGAGVALWVLNLDALAKDRPVYAIDVLGFGRSSRPRFSSDPMVVEKQLVKSIEEWRREMNLKEIILLGHSMGGFIAASYALSYPDRLRHLILADPWGMPEKPKDFESNVRIRFWLKPIFAVSKMLNPLWPIRLAGPYGPSLVNRFRQDIVMKFSSIITDGMDISNYIHQCNSQNPTGEGAFHSMMQDFAWAKNPMINRIGEMKSTVPVTILYGSKSWLLHTSPPDTVKQLGENSFVNVKIIEGSGHHIYADDADAFNQMVNEACRAADRVQQTLALRLLLLSSTSAGPSPMPTLFSRDSNTVRETLLGPTKPVAPFRSSLPRAGDSVKT</sequence>
<dbReference type="GO" id="GO:0005739">
    <property type="term" value="C:mitochondrion"/>
    <property type="evidence" value="ECO:0007669"/>
    <property type="project" value="TreeGrafter"/>
</dbReference>
<dbReference type="Gene3D" id="3.40.50.1820">
    <property type="entry name" value="alpha/beta hydrolase"/>
    <property type="match status" value="1"/>
</dbReference>
<comment type="catalytic activity">
    <reaction evidence="24">
        <text>1-(9Z-octadecenoyl)-sn-glycero-3-phosphate + (9Z)-octadecenoyl-CoA = 1,2-di-(9Z-octadecenoyl)-sn-glycero-3-phosphate + CoA</text>
        <dbReference type="Rhea" id="RHEA:37131"/>
        <dbReference type="ChEBI" id="CHEBI:57287"/>
        <dbReference type="ChEBI" id="CHEBI:57387"/>
        <dbReference type="ChEBI" id="CHEBI:74544"/>
        <dbReference type="ChEBI" id="CHEBI:74546"/>
    </reaction>
    <physiologicalReaction direction="left-to-right" evidence="24">
        <dbReference type="Rhea" id="RHEA:37132"/>
    </physiologicalReaction>
</comment>
<comment type="catalytic activity">
    <reaction evidence="1">
        <text>a 1-acyl-sn-glycero-3-phosphate + an acyl-CoA = a 1,2-diacyl-sn-glycero-3-phosphate + CoA</text>
        <dbReference type="Rhea" id="RHEA:19709"/>
        <dbReference type="ChEBI" id="CHEBI:57287"/>
        <dbReference type="ChEBI" id="CHEBI:57970"/>
        <dbReference type="ChEBI" id="CHEBI:58342"/>
        <dbReference type="ChEBI" id="CHEBI:58608"/>
        <dbReference type="EC" id="2.3.1.51"/>
    </reaction>
    <physiologicalReaction direction="left-to-right" evidence="1">
        <dbReference type="Rhea" id="RHEA:19710"/>
    </physiologicalReaction>
</comment>
<dbReference type="GO" id="GO:0055088">
    <property type="term" value="P:lipid homeostasis"/>
    <property type="evidence" value="ECO:0007669"/>
    <property type="project" value="TreeGrafter"/>
</dbReference>
<dbReference type="GO" id="GO:0052689">
    <property type="term" value="F:carboxylic ester hydrolase activity"/>
    <property type="evidence" value="ECO:0007669"/>
    <property type="project" value="TreeGrafter"/>
</dbReference>
<evidence type="ECO:0000256" key="17">
    <source>
        <dbReference type="ARBA" id="ARBA00042413"/>
    </source>
</evidence>
<dbReference type="GO" id="GO:0005811">
    <property type="term" value="C:lipid droplet"/>
    <property type="evidence" value="ECO:0007669"/>
    <property type="project" value="UniProtKB-SubCell"/>
</dbReference>
<keyword evidence="10" id="KW-0221">Differentiation</keyword>
<keyword evidence="11" id="KW-0276">Fatty acid metabolism</keyword>
<feature type="region of interest" description="Disordered" evidence="25">
    <location>
        <begin position="1"/>
        <end position="27"/>
    </location>
</feature>
<comment type="catalytic activity">
    <reaction evidence="2">
        <text>1-(9Z-octadecenoyl)-sn-glycero-3-phosphate + hexadecanoyl-CoA = 1-(9Z)-octadecenoyl-2-hexadecanoyl-sn-glycero-3-phosphate + CoA</text>
        <dbReference type="Rhea" id="RHEA:37143"/>
        <dbReference type="ChEBI" id="CHEBI:57287"/>
        <dbReference type="ChEBI" id="CHEBI:57379"/>
        <dbReference type="ChEBI" id="CHEBI:74544"/>
        <dbReference type="ChEBI" id="CHEBI:74551"/>
    </reaction>
    <physiologicalReaction direction="left-to-right" evidence="2">
        <dbReference type="Rhea" id="RHEA:37144"/>
    </physiologicalReaction>
</comment>
<evidence type="ECO:0000256" key="7">
    <source>
        <dbReference type="ARBA" id="ARBA00022516"/>
    </source>
</evidence>
<dbReference type="GO" id="GO:0030154">
    <property type="term" value="P:cell differentiation"/>
    <property type="evidence" value="ECO:0007669"/>
    <property type="project" value="UniProtKB-KW"/>
</dbReference>
<comment type="subcellular location">
    <subcellularLocation>
        <location evidence="3">Cytoplasm</location>
    </subcellularLocation>
    <subcellularLocation>
        <location evidence="4">Lipid droplet</location>
    </subcellularLocation>
</comment>
<dbReference type="Proteomes" id="UP000075920">
    <property type="component" value="Unassembled WGS sequence"/>
</dbReference>
<evidence type="ECO:0000256" key="4">
    <source>
        <dbReference type="ARBA" id="ARBA00004502"/>
    </source>
</evidence>
<evidence type="ECO:0000256" key="8">
    <source>
        <dbReference type="ARBA" id="ARBA00022677"/>
    </source>
</evidence>
<evidence type="ECO:0000256" key="25">
    <source>
        <dbReference type="SAM" id="MobiDB-lite"/>
    </source>
</evidence>
<evidence type="ECO:0000256" key="3">
    <source>
        <dbReference type="ARBA" id="ARBA00004496"/>
    </source>
</evidence>
<feature type="region of interest" description="Disordered" evidence="25">
    <location>
        <begin position="401"/>
        <end position="423"/>
    </location>
</feature>
<dbReference type="EnsemblMetazoa" id="AMIN002021-RA">
    <property type="protein sequence ID" value="AMIN002021-PA"/>
    <property type="gene ID" value="AMIN002021"/>
</dbReference>
<evidence type="ECO:0000256" key="24">
    <source>
        <dbReference type="ARBA" id="ARBA00049561"/>
    </source>
</evidence>
<comment type="catalytic activity">
    <reaction evidence="19">
        <text>1-hexadecanoyl-sn-glycero-3-phosphate + (9Z)-octadecenoyl-CoA = 1-hexadecanoyl-2-(9Z-octadecenoyl)-sn-glycero-3-phosphate + CoA</text>
        <dbReference type="Rhea" id="RHEA:33187"/>
        <dbReference type="ChEBI" id="CHEBI:57287"/>
        <dbReference type="ChEBI" id="CHEBI:57387"/>
        <dbReference type="ChEBI" id="CHEBI:57518"/>
        <dbReference type="ChEBI" id="CHEBI:64839"/>
    </reaction>
    <physiologicalReaction direction="left-to-right" evidence="19">
        <dbReference type="Rhea" id="RHEA:33188"/>
    </physiologicalReaction>
</comment>
<evidence type="ECO:0000256" key="11">
    <source>
        <dbReference type="ARBA" id="ARBA00022832"/>
    </source>
</evidence>
<dbReference type="AlphaFoldDB" id="A0A182VVC6"/>
<evidence type="ECO:0000256" key="16">
    <source>
        <dbReference type="ARBA" id="ARBA00040731"/>
    </source>
</evidence>
<evidence type="ECO:0000256" key="22">
    <source>
        <dbReference type="ARBA" id="ARBA00048632"/>
    </source>
</evidence>
<keyword evidence="8" id="KW-0551">Lipid droplet</keyword>
<feature type="domain" description="AB hydrolase-1" evidence="26">
    <location>
        <begin position="88"/>
        <end position="346"/>
    </location>
</feature>
<comment type="catalytic activity">
    <reaction evidence="14">
        <text>1-(9Z-octadecenoyl)-sn-glycero-3-phosphate + octadecanoyl-CoA = 1-(9Z-octadecenoyl)-2-octadecanoyl-sn-glycero-3-phosphate + CoA</text>
        <dbReference type="Rhea" id="RHEA:37147"/>
        <dbReference type="ChEBI" id="CHEBI:57287"/>
        <dbReference type="ChEBI" id="CHEBI:57394"/>
        <dbReference type="ChEBI" id="CHEBI:74544"/>
        <dbReference type="ChEBI" id="CHEBI:74552"/>
    </reaction>
    <physiologicalReaction direction="left-to-right" evidence="14">
        <dbReference type="Rhea" id="RHEA:37148"/>
    </physiologicalReaction>
</comment>
<comment type="catalytic activity">
    <reaction evidence="22">
        <text>1-(5Z,8Z,11Z,14Z-eicosatetraenoyl)-sn-glycero-3-phosphate + (9Z)-octadecenoyl-CoA = 1-(5Z,8Z,11Z,14Z)-eicosatetraenoyl-2-(9Z)-octadecenoyl-sn-glycero-3-phosphate + CoA</text>
        <dbReference type="Rhea" id="RHEA:37455"/>
        <dbReference type="ChEBI" id="CHEBI:57287"/>
        <dbReference type="ChEBI" id="CHEBI:57387"/>
        <dbReference type="ChEBI" id="CHEBI:74938"/>
        <dbReference type="ChEBI" id="CHEBI:74941"/>
    </reaction>
    <physiologicalReaction direction="left-to-right" evidence="22">
        <dbReference type="Rhea" id="RHEA:37456"/>
    </physiologicalReaction>
</comment>
<dbReference type="InterPro" id="IPR029058">
    <property type="entry name" value="AB_hydrolase_fold"/>
</dbReference>
<evidence type="ECO:0000256" key="13">
    <source>
        <dbReference type="ARBA" id="ARBA00023315"/>
    </source>
</evidence>
<dbReference type="VEuPathDB" id="VectorBase:AMIN002021"/>
<accession>A0A182VVC6</accession>
<reference evidence="28" key="1">
    <citation type="submission" date="2013-03" db="EMBL/GenBank/DDBJ databases">
        <title>The Genome Sequence of Anopheles minimus MINIMUS1.</title>
        <authorList>
            <consortium name="The Broad Institute Genomics Platform"/>
            <person name="Neafsey D.E."/>
            <person name="Walton C."/>
            <person name="Walker B."/>
            <person name="Young S.K."/>
            <person name="Zeng Q."/>
            <person name="Gargeya S."/>
            <person name="Fitzgerald M."/>
            <person name="Haas B."/>
            <person name="Abouelleil A."/>
            <person name="Allen A.W."/>
            <person name="Alvarado L."/>
            <person name="Arachchi H.M."/>
            <person name="Berlin A.M."/>
            <person name="Chapman S.B."/>
            <person name="Gainer-Dewar J."/>
            <person name="Goldberg J."/>
            <person name="Griggs A."/>
            <person name="Gujja S."/>
            <person name="Hansen M."/>
            <person name="Howarth C."/>
            <person name="Imamovic A."/>
            <person name="Ireland A."/>
            <person name="Larimer J."/>
            <person name="McCowan C."/>
            <person name="Murphy C."/>
            <person name="Pearson M."/>
            <person name="Poon T.W."/>
            <person name="Priest M."/>
            <person name="Roberts A."/>
            <person name="Saif S."/>
            <person name="Shea T."/>
            <person name="Sisk P."/>
            <person name="Sykes S."/>
            <person name="Wortman J."/>
            <person name="Nusbaum C."/>
            <person name="Birren B."/>
        </authorList>
    </citation>
    <scope>NUCLEOTIDE SEQUENCE [LARGE SCALE GENOMIC DNA]</scope>
    <source>
        <strain evidence="28">MINIMUS1</strain>
    </source>
</reference>
<evidence type="ECO:0000256" key="10">
    <source>
        <dbReference type="ARBA" id="ARBA00022782"/>
    </source>
</evidence>
<dbReference type="SUPFAM" id="SSF53474">
    <property type="entry name" value="alpha/beta-Hydrolases"/>
    <property type="match status" value="1"/>
</dbReference>
<evidence type="ECO:0000256" key="19">
    <source>
        <dbReference type="ARBA" id="ARBA00047525"/>
    </source>
</evidence>
<organism evidence="27 28">
    <name type="scientific">Anopheles minimus</name>
    <dbReference type="NCBI Taxonomy" id="112268"/>
    <lineage>
        <taxon>Eukaryota</taxon>
        <taxon>Metazoa</taxon>
        <taxon>Ecdysozoa</taxon>
        <taxon>Arthropoda</taxon>
        <taxon>Hexapoda</taxon>
        <taxon>Insecta</taxon>
        <taxon>Pterygota</taxon>
        <taxon>Neoptera</taxon>
        <taxon>Endopterygota</taxon>
        <taxon>Diptera</taxon>
        <taxon>Nematocera</taxon>
        <taxon>Culicoidea</taxon>
        <taxon>Culicidae</taxon>
        <taxon>Anophelinae</taxon>
        <taxon>Anopheles</taxon>
    </lineage>
</organism>
<proteinExistence type="inferred from homology"/>
<evidence type="ECO:0000256" key="21">
    <source>
        <dbReference type="ARBA" id="ARBA00047849"/>
    </source>
</evidence>